<feature type="non-terminal residue" evidence="2">
    <location>
        <position position="70"/>
    </location>
</feature>
<comment type="caution">
    <text evidence="2">The sequence shown here is derived from an EMBL/GenBank/DDBJ whole genome shotgun (WGS) entry which is preliminary data.</text>
</comment>
<name>A0A2N1NQ74_9GLOM</name>
<evidence type="ECO:0000313" key="3">
    <source>
        <dbReference type="Proteomes" id="UP000232688"/>
    </source>
</evidence>
<dbReference type="AlphaFoldDB" id="A0A2N1NQ74"/>
<reference evidence="3 4" key="2">
    <citation type="submission" date="2017-10" db="EMBL/GenBank/DDBJ databases">
        <title>Extensive intraspecific genome diversity in a model arbuscular mycorrhizal fungus.</title>
        <authorList>
            <person name="Chen E.C.H."/>
            <person name="Morin E."/>
            <person name="Baudet D."/>
            <person name="Noel J."/>
            <person name="Ndikumana S."/>
            <person name="Charron P."/>
            <person name="St-Onge C."/>
            <person name="Giorgi J."/>
            <person name="Grigoriev I.V."/>
            <person name="Roux C."/>
            <person name="Martin F.M."/>
            <person name="Corradi N."/>
        </authorList>
    </citation>
    <scope>NUCLEOTIDE SEQUENCE [LARGE SCALE GENOMIC DNA]</scope>
    <source>
        <strain evidence="1 3">A1</strain>
        <strain evidence="2 4">C2</strain>
    </source>
</reference>
<dbReference type="EMBL" id="LLXL01000207">
    <property type="protein sequence ID" value="PKK76046.1"/>
    <property type="molecule type" value="Genomic_DNA"/>
</dbReference>
<protein>
    <submittedName>
        <fullName evidence="2">Uncharacterized protein</fullName>
    </submittedName>
</protein>
<sequence length="70" mass="8584">MKKYIEEITQYDTMQELLETETFEKKFKDLRNEYNDIVKISLLNFNINFDFKINEQEDDKILLTDLVKSR</sequence>
<dbReference type="EMBL" id="LLXH01000242">
    <property type="protein sequence ID" value="PKC70136.1"/>
    <property type="molecule type" value="Genomic_DNA"/>
</dbReference>
<accession>A0A2N1NQ74</accession>
<reference evidence="2 4" key="1">
    <citation type="submission" date="2016-04" db="EMBL/GenBank/DDBJ databases">
        <title>Genome analyses suggest a sexual origin of heterokaryosis in a supposedly ancient asexual fungus.</title>
        <authorList>
            <person name="Ropars J."/>
            <person name="Sedzielewska K."/>
            <person name="Noel J."/>
            <person name="Charron P."/>
            <person name="Farinelli L."/>
            <person name="Marton T."/>
            <person name="Kruger M."/>
            <person name="Pelin A."/>
            <person name="Brachmann A."/>
            <person name="Corradi N."/>
        </authorList>
    </citation>
    <scope>NUCLEOTIDE SEQUENCE [LARGE SCALE GENOMIC DNA]</scope>
    <source>
        <strain evidence="2 4">C2</strain>
    </source>
</reference>
<reference evidence="1 3" key="3">
    <citation type="submission" date="2017-10" db="EMBL/GenBank/DDBJ databases">
        <title>Genome analyses suggest a sexual origin of heterokaryosis in a supposedly ancient asexual fungus.</title>
        <authorList>
            <person name="Corradi N."/>
            <person name="Sedzielewska K."/>
            <person name="Noel J."/>
            <person name="Charron P."/>
            <person name="Farinelli L."/>
            <person name="Marton T."/>
            <person name="Kruger M."/>
            <person name="Pelin A."/>
            <person name="Brachmann A."/>
            <person name="Corradi N."/>
        </authorList>
    </citation>
    <scope>NUCLEOTIDE SEQUENCE [LARGE SCALE GENOMIC DNA]</scope>
    <source>
        <strain evidence="1 3">A1</strain>
    </source>
</reference>
<gene>
    <name evidence="1" type="ORF">RhiirA1_414753</name>
    <name evidence="2" type="ORF">RhiirC2_735298</name>
</gene>
<dbReference type="Proteomes" id="UP000232688">
    <property type="component" value="Unassembled WGS sequence"/>
</dbReference>
<evidence type="ECO:0000313" key="4">
    <source>
        <dbReference type="Proteomes" id="UP000233469"/>
    </source>
</evidence>
<dbReference type="Proteomes" id="UP000233469">
    <property type="component" value="Unassembled WGS sequence"/>
</dbReference>
<evidence type="ECO:0000313" key="1">
    <source>
        <dbReference type="EMBL" id="PKC70136.1"/>
    </source>
</evidence>
<proteinExistence type="predicted"/>
<evidence type="ECO:0000313" key="2">
    <source>
        <dbReference type="EMBL" id="PKK76046.1"/>
    </source>
</evidence>
<organism evidence="2 4">
    <name type="scientific">Rhizophagus irregularis</name>
    <dbReference type="NCBI Taxonomy" id="588596"/>
    <lineage>
        <taxon>Eukaryota</taxon>
        <taxon>Fungi</taxon>
        <taxon>Fungi incertae sedis</taxon>
        <taxon>Mucoromycota</taxon>
        <taxon>Glomeromycotina</taxon>
        <taxon>Glomeromycetes</taxon>
        <taxon>Glomerales</taxon>
        <taxon>Glomeraceae</taxon>
        <taxon>Rhizophagus</taxon>
    </lineage>
</organism>
<dbReference type="VEuPathDB" id="FungiDB:RhiirA1_414753"/>